<gene>
    <name evidence="5" type="ORF">WG901_05710</name>
</gene>
<proteinExistence type="predicted"/>
<dbReference type="InterPro" id="IPR035919">
    <property type="entry name" value="EAL_sf"/>
</dbReference>
<dbReference type="Pfam" id="PF13188">
    <property type="entry name" value="PAS_8"/>
    <property type="match status" value="1"/>
</dbReference>
<dbReference type="Pfam" id="PF00990">
    <property type="entry name" value="GGDEF"/>
    <property type="match status" value="1"/>
</dbReference>
<dbReference type="SMART" id="SM00052">
    <property type="entry name" value="EAL"/>
    <property type="match status" value="1"/>
</dbReference>
<dbReference type="Gene3D" id="3.30.450.20">
    <property type="entry name" value="PAS domain"/>
    <property type="match status" value="1"/>
</dbReference>
<dbReference type="InterPro" id="IPR001633">
    <property type="entry name" value="EAL_dom"/>
</dbReference>
<feature type="transmembrane region" description="Helical" evidence="1">
    <location>
        <begin position="79"/>
        <end position="100"/>
    </location>
</feature>
<feature type="transmembrane region" description="Helical" evidence="1">
    <location>
        <begin position="16"/>
        <end position="37"/>
    </location>
</feature>
<dbReference type="InterPro" id="IPR029787">
    <property type="entry name" value="Nucleotide_cyclase"/>
</dbReference>
<dbReference type="PANTHER" id="PTHR44757:SF2">
    <property type="entry name" value="BIOFILM ARCHITECTURE MAINTENANCE PROTEIN MBAA"/>
    <property type="match status" value="1"/>
</dbReference>
<evidence type="ECO:0000313" key="6">
    <source>
        <dbReference type="Proteomes" id="UP001361239"/>
    </source>
</evidence>
<dbReference type="SUPFAM" id="SSF55073">
    <property type="entry name" value="Nucleotide cyclase"/>
    <property type="match status" value="1"/>
</dbReference>
<dbReference type="PANTHER" id="PTHR44757">
    <property type="entry name" value="DIGUANYLATE CYCLASE DGCP"/>
    <property type="match status" value="1"/>
</dbReference>
<feature type="transmembrane region" description="Helical" evidence="1">
    <location>
        <begin position="49"/>
        <end position="73"/>
    </location>
</feature>
<dbReference type="Gene3D" id="3.30.70.270">
    <property type="match status" value="1"/>
</dbReference>
<keyword evidence="6" id="KW-1185">Reference proteome</keyword>
<dbReference type="PROSITE" id="PS50924">
    <property type="entry name" value="MHYT"/>
    <property type="match status" value="1"/>
</dbReference>
<dbReference type="InterPro" id="IPR035965">
    <property type="entry name" value="PAS-like_dom_sf"/>
</dbReference>
<reference evidence="5 6" key="1">
    <citation type="submission" date="2024-03" db="EMBL/GenBank/DDBJ databases">
        <authorList>
            <person name="Jo J.-H."/>
        </authorList>
    </citation>
    <scope>NUCLEOTIDE SEQUENCE [LARGE SCALE GENOMIC DNA]</scope>
    <source>
        <strain evidence="5 6">PS1R-30</strain>
    </source>
</reference>
<feature type="transmembrane region" description="Helical" evidence="1">
    <location>
        <begin position="170"/>
        <end position="191"/>
    </location>
</feature>
<evidence type="ECO:0000313" key="5">
    <source>
        <dbReference type="EMBL" id="MEJ5976119.1"/>
    </source>
</evidence>
<dbReference type="EMBL" id="JBBHJZ010000001">
    <property type="protein sequence ID" value="MEJ5976119.1"/>
    <property type="molecule type" value="Genomic_DNA"/>
</dbReference>
<comment type="caution">
    <text evidence="5">The sequence shown here is derived from an EMBL/GenBank/DDBJ whole genome shotgun (WGS) entry which is preliminary data.</text>
</comment>
<sequence length="784" mass="85664">MLKVFSCITQEHDLRLLLVAVAICFFTELTSFTLAGDIRRMATLPQRRWSVMIAFVVASGIWATHFIAMLAYQPHLPSAYSPLLTVLSFAVCFAVCFAAVNIRSIVWGSLQMTVGISTMHFIGMAALETAGRLDYDFPTILSASAAGVVLVAASSWTFSRLKTRFTVIPALLFTLAVASIHFGSMAAITIIPDPQVVISPSSISSQSLTIVVSAFVVALLMVSIVMLKTERRIISNGQEEARRMKLFADTAMEGLAVLEDDRIVDANAVFWKLAGYDEADAPVQIDLGELIPDLAVAAADREGPFIETTLVRRDAEALDIEAALRRTSMAGKPCTLLVVRDISDRKAAAARIAHLANHDPLTGVGNRLAFNRAMEERLAGASEAQPLGLLCIDLDRFKPVNDLYGHPMGDTLLVKVTRRINALLDKTELLARLGGDEFAVLTQRAPHRASQLAEDIIEELSAPFTVEDQMITIGASIGIAYAPTDALDAQTLHSRADLALYRAKSDGRSCFRFFDCGMDDQVVEAFRMKADLRTALQEGQLKLHYQPLANLTTGDIIGFEALLRWTHPELGQISPVTFIPLAEETGLIVPIGEWVIREACREAARWPNGLKIAVNLSPVQFTTGNIVEVVASALAWSGLEASRLDIEITEGVLVKDADGALRILNAFKALGVHISMDDFGTGYSSLSYFRQFPFDKVKIDQTFIRDMETNPQSRAIIRAIIGLAKGLDVEILAEGVETEMQIDMLKRKGCELIQGYAISRPAPIEQFDDIVGGRVDIDLDQRAA</sequence>
<keyword evidence="1" id="KW-0812">Transmembrane</keyword>
<protein>
    <submittedName>
        <fullName evidence="5">EAL domain-containing protein</fullName>
    </submittedName>
</protein>
<dbReference type="InterPro" id="IPR000014">
    <property type="entry name" value="PAS"/>
</dbReference>
<dbReference type="SUPFAM" id="SSF55785">
    <property type="entry name" value="PYP-like sensor domain (PAS domain)"/>
    <property type="match status" value="1"/>
</dbReference>
<organism evidence="5 6">
    <name type="scientific">Novosphingobium anseongense</name>
    <dbReference type="NCBI Taxonomy" id="3133436"/>
    <lineage>
        <taxon>Bacteria</taxon>
        <taxon>Pseudomonadati</taxon>
        <taxon>Pseudomonadota</taxon>
        <taxon>Alphaproteobacteria</taxon>
        <taxon>Sphingomonadales</taxon>
        <taxon>Sphingomonadaceae</taxon>
        <taxon>Novosphingobium</taxon>
    </lineage>
</organism>
<dbReference type="CDD" id="cd01948">
    <property type="entry name" value="EAL"/>
    <property type="match status" value="1"/>
</dbReference>
<evidence type="ECO:0000256" key="1">
    <source>
        <dbReference type="PROSITE-ProRule" id="PRU00244"/>
    </source>
</evidence>
<feature type="transmembrane region" description="Helical" evidence="1">
    <location>
        <begin position="139"/>
        <end position="158"/>
    </location>
</feature>
<dbReference type="CDD" id="cd01949">
    <property type="entry name" value="GGDEF"/>
    <property type="match status" value="1"/>
</dbReference>
<feature type="domain" description="MHYT" evidence="4">
    <location>
        <begin position="12"/>
        <end position="191"/>
    </location>
</feature>
<evidence type="ECO:0000259" key="2">
    <source>
        <dbReference type="PROSITE" id="PS50883"/>
    </source>
</evidence>
<feature type="domain" description="EAL" evidence="2">
    <location>
        <begin position="525"/>
        <end position="775"/>
    </location>
</feature>
<dbReference type="SUPFAM" id="SSF141868">
    <property type="entry name" value="EAL domain-like"/>
    <property type="match status" value="1"/>
</dbReference>
<accession>A0ABU8RT16</accession>
<dbReference type="InterPro" id="IPR052155">
    <property type="entry name" value="Biofilm_reg_signaling"/>
</dbReference>
<dbReference type="Pfam" id="PF03707">
    <property type="entry name" value="MHYT"/>
    <property type="match status" value="2"/>
</dbReference>
<feature type="domain" description="GGDEF" evidence="3">
    <location>
        <begin position="385"/>
        <end position="516"/>
    </location>
</feature>
<dbReference type="NCBIfam" id="TIGR00254">
    <property type="entry name" value="GGDEF"/>
    <property type="match status" value="1"/>
</dbReference>
<feature type="transmembrane region" description="Helical" evidence="1">
    <location>
        <begin position="203"/>
        <end position="227"/>
    </location>
</feature>
<dbReference type="PROSITE" id="PS50887">
    <property type="entry name" value="GGDEF"/>
    <property type="match status" value="1"/>
</dbReference>
<feature type="transmembrane region" description="Helical" evidence="1">
    <location>
        <begin position="107"/>
        <end position="127"/>
    </location>
</feature>
<name>A0ABU8RT16_9SPHN</name>
<evidence type="ECO:0000259" key="3">
    <source>
        <dbReference type="PROSITE" id="PS50887"/>
    </source>
</evidence>
<dbReference type="InterPro" id="IPR043128">
    <property type="entry name" value="Rev_trsase/Diguanyl_cyclase"/>
</dbReference>
<dbReference type="PROSITE" id="PS50883">
    <property type="entry name" value="EAL"/>
    <property type="match status" value="1"/>
</dbReference>
<dbReference type="Pfam" id="PF00563">
    <property type="entry name" value="EAL"/>
    <property type="match status" value="1"/>
</dbReference>
<dbReference type="InterPro" id="IPR000160">
    <property type="entry name" value="GGDEF_dom"/>
</dbReference>
<dbReference type="SMART" id="SM00267">
    <property type="entry name" value="GGDEF"/>
    <property type="match status" value="1"/>
</dbReference>
<dbReference type="InterPro" id="IPR005330">
    <property type="entry name" value="MHYT_dom"/>
</dbReference>
<evidence type="ECO:0000259" key="4">
    <source>
        <dbReference type="PROSITE" id="PS50924"/>
    </source>
</evidence>
<dbReference type="Proteomes" id="UP001361239">
    <property type="component" value="Unassembled WGS sequence"/>
</dbReference>
<keyword evidence="1" id="KW-1133">Transmembrane helix</keyword>
<keyword evidence="1" id="KW-0472">Membrane</keyword>
<dbReference type="RefSeq" id="WP_339586038.1">
    <property type="nucleotide sequence ID" value="NZ_JBBHJZ010000001.1"/>
</dbReference>
<dbReference type="Gene3D" id="3.20.20.450">
    <property type="entry name" value="EAL domain"/>
    <property type="match status" value="1"/>
</dbReference>